<evidence type="ECO:0000259" key="12">
    <source>
        <dbReference type="PROSITE" id="PS50928"/>
    </source>
</evidence>
<sequence>MNENRPLTLVKGRQTQAALMRNTILRFLQYLWLVLTCLVVLVPILWMITASLTKGKLLSGVPLIPDFSKFSLEHYQYLFTYKSQSGAPYSDFVAAFLRSLQIAIVNTFAVVLLTTITGFVFSRFKFRGKKSILVSFLLLQMFPSFMGMIALFMIYRTFGWLNKPIYLVFIYAAGAIPYNTYLIRGYMRSIPLSIDEAAIIDGASKTQIFTRIVLPLSTPIIGFIAVNAFMAPWMDYMLPNQLLNMQNQTVAIFLYRLTDPLITLYYNPLNFMAGALVLAAPITLVQFYMQRFIVYGMASGAEKG</sequence>
<dbReference type="PANTHER" id="PTHR32243:SF50">
    <property type="entry name" value="MALTOSE_MALTODEXTRIN TRANSPORT SYSTEM PERMEASE PROTEIN MALG"/>
    <property type="match status" value="1"/>
</dbReference>
<protein>
    <recommendedName>
        <fullName evidence="10">Maltose/maltodextrin transport system permease protein MalG</fullName>
    </recommendedName>
</protein>
<comment type="subcellular location">
    <subcellularLocation>
        <location evidence="2 11">Cell membrane</location>
        <topology evidence="2 11">Multi-pass membrane protein</topology>
    </subcellularLocation>
</comment>
<gene>
    <name evidence="13" type="ORF">ENS59_09515</name>
</gene>
<feature type="transmembrane region" description="Helical" evidence="11">
    <location>
        <begin position="100"/>
        <end position="121"/>
    </location>
</feature>
<proteinExistence type="inferred from homology"/>
<evidence type="ECO:0000256" key="6">
    <source>
        <dbReference type="ARBA" id="ARBA00022597"/>
    </source>
</evidence>
<evidence type="ECO:0000313" key="13">
    <source>
        <dbReference type="EMBL" id="HFH29730.1"/>
    </source>
</evidence>
<evidence type="ECO:0000256" key="5">
    <source>
        <dbReference type="ARBA" id="ARBA00022475"/>
    </source>
</evidence>
<evidence type="ECO:0000256" key="11">
    <source>
        <dbReference type="RuleBase" id="RU363032"/>
    </source>
</evidence>
<accession>A0A7C3EDA0</accession>
<keyword evidence="7 11" id="KW-0812">Transmembrane</keyword>
<dbReference type="AlphaFoldDB" id="A0A7C3EDA0"/>
<evidence type="ECO:0000256" key="7">
    <source>
        <dbReference type="ARBA" id="ARBA00022692"/>
    </source>
</evidence>
<reference evidence="13" key="1">
    <citation type="journal article" date="2020" name="mSystems">
        <title>Genome- and Community-Level Interaction Insights into Carbon Utilization and Element Cycling Functions of Hydrothermarchaeota in Hydrothermal Sediment.</title>
        <authorList>
            <person name="Zhou Z."/>
            <person name="Liu Y."/>
            <person name="Xu W."/>
            <person name="Pan J."/>
            <person name="Luo Z.H."/>
            <person name="Li M."/>
        </authorList>
    </citation>
    <scope>NUCLEOTIDE SEQUENCE [LARGE SCALE GENOMIC DNA]</scope>
    <source>
        <strain evidence="13">SpSt-503</strain>
    </source>
</reference>
<dbReference type="SUPFAM" id="SSF161098">
    <property type="entry name" value="MetI-like"/>
    <property type="match status" value="1"/>
</dbReference>
<keyword evidence="5" id="KW-1003">Cell membrane</keyword>
<dbReference type="PANTHER" id="PTHR32243">
    <property type="entry name" value="MALTOSE TRANSPORT SYSTEM PERMEASE-RELATED"/>
    <property type="match status" value="1"/>
</dbReference>
<dbReference type="InterPro" id="IPR000515">
    <property type="entry name" value="MetI-like"/>
</dbReference>
<dbReference type="Pfam" id="PF00528">
    <property type="entry name" value="BPD_transp_1"/>
    <property type="match status" value="1"/>
</dbReference>
<feature type="transmembrane region" description="Helical" evidence="11">
    <location>
        <begin position="30"/>
        <end position="49"/>
    </location>
</feature>
<dbReference type="InterPro" id="IPR050901">
    <property type="entry name" value="BP-dep_ABC_trans_perm"/>
</dbReference>
<evidence type="ECO:0000256" key="10">
    <source>
        <dbReference type="ARBA" id="ARBA00041109"/>
    </source>
</evidence>
<feature type="transmembrane region" description="Helical" evidence="11">
    <location>
        <begin position="164"/>
        <end position="183"/>
    </location>
</feature>
<evidence type="ECO:0000256" key="9">
    <source>
        <dbReference type="ARBA" id="ARBA00023136"/>
    </source>
</evidence>
<keyword evidence="8 11" id="KW-1133">Transmembrane helix</keyword>
<organism evidence="13">
    <name type="scientific">Gracilinema caldarium</name>
    <dbReference type="NCBI Taxonomy" id="215591"/>
    <lineage>
        <taxon>Bacteria</taxon>
        <taxon>Pseudomonadati</taxon>
        <taxon>Spirochaetota</taxon>
        <taxon>Spirochaetia</taxon>
        <taxon>Spirochaetales</taxon>
        <taxon>Breznakiellaceae</taxon>
        <taxon>Gracilinema</taxon>
    </lineage>
</organism>
<comment type="function">
    <text evidence="1">Part of the ABC transporter complex MalEFGK involved in maltose/maltodextrin import. Probably responsible for the translocation of the substrate across the membrane.</text>
</comment>
<comment type="similarity">
    <text evidence="3">Belongs to the binding-protein-dependent transport system permease family. MalFG subfamily.</text>
</comment>
<feature type="transmembrane region" description="Helical" evidence="11">
    <location>
        <begin position="212"/>
        <end position="234"/>
    </location>
</feature>
<feature type="transmembrane region" description="Helical" evidence="11">
    <location>
        <begin position="269"/>
        <end position="289"/>
    </location>
</feature>
<dbReference type="GO" id="GO:0005886">
    <property type="term" value="C:plasma membrane"/>
    <property type="evidence" value="ECO:0007669"/>
    <property type="project" value="UniProtKB-SubCell"/>
</dbReference>
<dbReference type="GO" id="GO:0055085">
    <property type="term" value="P:transmembrane transport"/>
    <property type="evidence" value="ECO:0007669"/>
    <property type="project" value="InterPro"/>
</dbReference>
<dbReference type="CDD" id="cd06261">
    <property type="entry name" value="TM_PBP2"/>
    <property type="match status" value="1"/>
</dbReference>
<keyword evidence="9 11" id="KW-0472">Membrane</keyword>
<dbReference type="EMBL" id="DSVL01000289">
    <property type="protein sequence ID" value="HFH29730.1"/>
    <property type="molecule type" value="Genomic_DNA"/>
</dbReference>
<keyword evidence="6" id="KW-0762">Sugar transport</keyword>
<feature type="domain" description="ABC transmembrane type-1" evidence="12">
    <location>
        <begin position="96"/>
        <end position="289"/>
    </location>
</feature>
<dbReference type="InterPro" id="IPR035906">
    <property type="entry name" value="MetI-like_sf"/>
</dbReference>
<keyword evidence="4 11" id="KW-0813">Transport</keyword>
<evidence type="ECO:0000256" key="8">
    <source>
        <dbReference type="ARBA" id="ARBA00022989"/>
    </source>
</evidence>
<evidence type="ECO:0000256" key="1">
    <source>
        <dbReference type="ARBA" id="ARBA00002264"/>
    </source>
</evidence>
<comment type="caution">
    <text evidence="13">The sequence shown here is derived from an EMBL/GenBank/DDBJ whole genome shotgun (WGS) entry which is preliminary data.</text>
</comment>
<feature type="transmembrane region" description="Helical" evidence="11">
    <location>
        <begin position="133"/>
        <end position="158"/>
    </location>
</feature>
<name>A0A7C3EDA0_9SPIR</name>
<dbReference type="PROSITE" id="PS50928">
    <property type="entry name" value="ABC_TM1"/>
    <property type="match status" value="1"/>
</dbReference>
<evidence type="ECO:0000256" key="2">
    <source>
        <dbReference type="ARBA" id="ARBA00004651"/>
    </source>
</evidence>
<evidence type="ECO:0000256" key="4">
    <source>
        <dbReference type="ARBA" id="ARBA00022448"/>
    </source>
</evidence>
<dbReference type="Gene3D" id="1.10.3720.10">
    <property type="entry name" value="MetI-like"/>
    <property type="match status" value="1"/>
</dbReference>
<evidence type="ECO:0000256" key="3">
    <source>
        <dbReference type="ARBA" id="ARBA00009047"/>
    </source>
</evidence>